<name>A0A6F8T740_9GAMM</name>
<keyword evidence="2" id="KW-1185">Reference proteome</keyword>
<accession>A0A6F8T740</accession>
<evidence type="ECO:0000313" key="2">
    <source>
        <dbReference type="Proteomes" id="UP000502894"/>
    </source>
</evidence>
<gene>
    <name evidence="1" type="ORF">TUM19329_25890</name>
</gene>
<sequence length="230" mass="27040">MAYRIFSFFLKITLALFLFIGLSPAISAPYNKGWVVSAVTGSLSDDSSFRYYLEPQLRLIDDTYFFNQLLLLGGLGYQFNNDMSLFIGPGWIVTKTPENATTHEERYWEQFNWRVVNKPYLNLISRTRFEQRKNVDESRIALRLRPRMWLRIPFKNNSKYSFSIFDELFFNLNHPQWVSPRLFEQNRAFIGIAAQLSNSILMDVGYLNQHLRSFTNQTDNVLLLSFTITI</sequence>
<dbReference type="RefSeq" id="WP_173237615.1">
    <property type="nucleotide sequence ID" value="NZ_AP022839.1"/>
</dbReference>
<organism evidence="1 2">
    <name type="scientific">Legionella antarctica</name>
    <dbReference type="NCBI Taxonomy" id="2708020"/>
    <lineage>
        <taxon>Bacteria</taxon>
        <taxon>Pseudomonadati</taxon>
        <taxon>Pseudomonadota</taxon>
        <taxon>Gammaproteobacteria</taxon>
        <taxon>Legionellales</taxon>
        <taxon>Legionellaceae</taxon>
        <taxon>Legionella</taxon>
    </lineage>
</organism>
<proteinExistence type="predicted"/>
<dbReference type="Proteomes" id="UP000502894">
    <property type="component" value="Chromosome"/>
</dbReference>
<dbReference type="InterPro" id="IPR019619">
    <property type="entry name" value="DUF2490"/>
</dbReference>
<evidence type="ECO:0008006" key="3">
    <source>
        <dbReference type="Google" id="ProtNLM"/>
    </source>
</evidence>
<dbReference type="EMBL" id="AP022839">
    <property type="protein sequence ID" value="BCA96228.1"/>
    <property type="molecule type" value="Genomic_DNA"/>
</dbReference>
<dbReference type="AlphaFoldDB" id="A0A6F8T740"/>
<dbReference type="KEGG" id="lant:TUM19329_25890"/>
<evidence type="ECO:0000313" key="1">
    <source>
        <dbReference type="EMBL" id="BCA96228.1"/>
    </source>
</evidence>
<reference evidence="1" key="1">
    <citation type="journal article" date="2020" name="Microbiol. Resour. Announc.">
        <title>Complete Genome Sequence of Novel Psychrotolerant Legionella Strain TUM19329, Isolated from Antarctic Lake Sediment.</title>
        <authorList>
            <person name="Shimada S."/>
            <person name="Nakai R."/>
            <person name="Aoki K."/>
            <person name="Shimoeda N."/>
            <person name="Ohno G."/>
            <person name="Miyazaki Y."/>
            <person name="Kudoh S."/>
            <person name="Imura S."/>
            <person name="Watanabe K."/>
            <person name="Ishii Y."/>
            <person name="Tateda K."/>
        </authorList>
    </citation>
    <scope>NUCLEOTIDE SEQUENCE [LARGE SCALE GENOMIC DNA]</scope>
    <source>
        <strain evidence="1">TUM19329</strain>
    </source>
</reference>
<dbReference type="Pfam" id="PF10677">
    <property type="entry name" value="DUF2490"/>
    <property type="match status" value="1"/>
</dbReference>
<protein>
    <recommendedName>
        <fullName evidence="3">DUF2490 domain-containing protein</fullName>
    </recommendedName>
</protein>